<dbReference type="OrthoDB" id="9777257at2"/>
<keyword evidence="2" id="KW-0489">Methyltransferase</keyword>
<evidence type="ECO:0000313" key="2">
    <source>
        <dbReference type="EMBL" id="SFQ44874.1"/>
    </source>
</evidence>
<dbReference type="AlphaFoldDB" id="A0A1I5YKU9"/>
<feature type="domain" description="Methyltransferase small" evidence="1">
    <location>
        <begin position="20"/>
        <end position="151"/>
    </location>
</feature>
<keyword evidence="2" id="KW-0808">Transferase</keyword>
<dbReference type="Proteomes" id="UP000199136">
    <property type="component" value="Unassembled WGS sequence"/>
</dbReference>
<name>A0A1I5YKU9_9LACT</name>
<gene>
    <name evidence="2" type="ORF">SAMN04488506_2089</name>
</gene>
<dbReference type="SUPFAM" id="SSF53335">
    <property type="entry name" value="S-adenosyl-L-methionine-dependent methyltransferases"/>
    <property type="match status" value="1"/>
</dbReference>
<protein>
    <submittedName>
        <fullName evidence="2">tRNA1(Val) A37 N6-methylase TrmN6</fullName>
    </submittedName>
</protein>
<accession>A0A1I5YKU9</accession>
<organism evidence="2 3">
    <name type="scientific">Desemzia incerta</name>
    <dbReference type="NCBI Taxonomy" id="82801"/>
    <lineage>
        <taxon>Bacteria</taxon>
        <taxon>Bacillati</taxon>
        <taxon>Bacillota</taxon>
        <taxon>Bacilli</taxon>
        <taxon>Lactobacillales</taxon>
        <taxon>Carnobacteriaceae</taxon>
        <taxon>Desemzia</taxon>
    </lineage>
</organism>
<dbReference type="GO" id="GO:0032259">
    <property type="term" value="P:methylation"/>
    <property type="evidence" value="ECO:0007669"/>
    <property type="project" value="UniProtKB-KW"/>
</dbReference>
<dbReference type="PANTHER" id="PTHR47739">
    <property type="entry name" value="TRNA1(VAL) (ADENINE(37)-N6)-METHYLTRANSFERASE"/>
    <property type="match status" value="1"/>
</dbReference>
<dbReference type="GO" id="GO:0008168">
    <property type="term" value="F:methyltransferase activity"/>
    <property type="evidence" value="ECO:0007669"/>
    <property type="project" value="UniProtKB-KW"/>
</dbReference>
<reference evidence="2 3" key="1">
    <citation type="submission" date="2016-10" db="EMBL/GenBank/DDBJ databases">
        <authorList>
            <person name="de Groot N.N."/>
        </authorList>
    </citation>
    <scope>NUCLEOTIDE SEQUENCE [LARGE SCALE GENOMIC DNA]</scope>
    <source>
        <strain evidence="2 3">DSM 20581</strain>
    </source>
</reference>
<dbReference type="Gene3D" id="3.40.50.150">
    <property type="entry name" value="Vaccinia Virus protein VP39"/>
    <property type="match status" value="1"/>
</dbReference>
<dbReference type="STRING" id="82801.SAMN04488506_2089"/>
<dbReference type="Pfam" id="PF05175">
    <property type="entry name" value="MTS"/>
    <property type="match status" value="1"/>
</dbReference>
<dbReference type="PANTHER" id="PTHR47739:SF1">
    <property type="entry name" value="TRNA1(VAL) (ADENINE(37)-N6)-METHYLTRANSFERASE"/>
    <property type="match status" value="1"/>
</dbReference>
<dbReference type="EMBL" id="FOXW01000009">
    <property type="protein sequence ID" value="SFQ44874.1"/>
    <property type="molecule type" value="Genomic_DNA"/>
</dbReference>
<dbReference type="InterPro" id="IPR007848">
    <property type="entry name" value="Small_mtfrase_dom"/>
</dbReference>
<dbReference type="RefSeq" id="WP_092481100.1">
    <property type="nucleotide sequence ID" value="NZ_CP126128.1"/>
</dbReference>
<sequence>MDQLLQNDERLDRLISHDLSIIQSPSVFSFSLDAILLADFAQVPKHHKGKVVDLCAGNGVIGLILSQKTKSPVIGIELQERLANMAERSIRMNNLQDQVSVIKGAIGDVSNWIPKDTVDVVTCNPPYFAATEKSTRNPNQHLAIARHELHTNLEEVMEVTSGLLKMNGKAYFVHRPDRLLEILETMKAHRLAPKKLRFVYPKIGKEANTILIEGIKDGKDTGFRVLPPLIVYNEENEYLPEVSAMLFGKESD</sequence>
<evidence type="ECO:0000313" key="3">
    <source>
        <dbReference type="Proteomes" id="UP000199136"/>
    </source>
</evidence>
<proteinExistence type="predicted"/>
<dbReference type="InterPro" id="IPR050210">
    <property type="entry name" value="tRNA_Adenine-N(6)_MTase"/>
</dbReference>
<dbReference type="CDD" id="cd02440">
    <property type="entry name" value="AdoMet_MTases"/>
    <property type="match status" value="1"/>
</dbReference>
<dbReference type="InterPro" id="IPR029063">
    <property type="entry name" value="SAM-dependent_MTases_sf"/>
</dbReference>
<keyword evidence="3" id="KW-1185">Reference proteome</keyword>
<evidence type="ECO:0000259" key="1">
    <source>
        <dbReference type="Pfam" id="PF05175"/>
    </source>
</evidence>